<dbReference type="EMBL" id="VUNC01000005">
    <property type="protein sequence ID" value="MST72897.1"/>
    <property type="molecule type" value="Genomic_DNA"/>
</dbReference>
<dbReference type="PANTHER" id="PTHR35531">
    <property type="entry name" value="INNER MEMBRANE PROTEIN YBCI-RELATED"/>
    <property type="match status" value="1"/>
</dbReference>
<organism evidence="2 3">
    <name type="scientific">Olsenella porci</name>
    <dbReference type="NCBI Taxonomy" id="2652279"/>
    <lineage>
        <taxon>Bacteria</taxon>
        <taxon>Bacillati</taxon>
        <taxon>Actinomycetota</taxon>
        <taxon>Coriobacteriia</taxon>
        <taxon>Coriobacteriales</taxon>
        <taxon>Atopobiaceae</taxon>
        <taxon>Olsenella</taxon>
    </lineage>
</organism>
<dbReference type="AlphaFoldDB" id="A0A6N7XC25"/>
<feature type="transmembrane region" description="Helical" evidence="1">
    <location>
        <begin position="173"/>
        <end position="198"/>
    </location>
</feature>
<dbReference type="Pfam" id="PF04307">
    <property type="entry name" value="YdjM"/>
    <property type="match status" value="1"/>
</dbReference>
<dbReference type="RefSeq" id="WP_154435490.1">
    <property type="nucleotide sequence ID" value="NZ_VUNC01000005.1"/>
</dbReference>
<accession>A0A6N7XC25</accession>
<feature type="transmembrane region" description="Helical" evidence="1">
    <location>
        <begin position="133"/>
        <end position="152"/>
    </location>
</feature>
<dbReference type="InterPro" id="IPR007404">
    <property type="entry name" value="YdjM-like"/>
</dbReference>
<dbReference type="Proteomes" id="UP000469325">
    <property type="component" value="Unassembled WGS sequence"/>
</dbReference>
<dbReference type="PANTHER" id="PTHR35531:SF1">
    <property type="entry name" value="INNER MEMBRANE PROTEIN YBCI-RELATED"/>
    <property type="match status" value="1"/>
</dbReference>
<feature type="transmembrane region" description="Helical" evidence="1">
    <location>
        <begin position="59"/>
        <end position="81"/>
    </location>
</feature>
<keyword evidence="3" id="KW-1185">Reference proteome</keyword>
<evidence type="ECO:0000313" key="2">
    <source>
        <dbReference type="EMBL" id="MST72897.1"/>
    </source>
</evidence>
<feature type="transmembrane region" description="Helical" evidence="1">
    <location>
        <begin position="93"/>
        <end position="113"/>
    </location>
</feature>
<keyword evidence="1" id="KW-1133">Transmembrane helix</keyword>
<comment type="caution">
    <text evidence="2">The sequence shown here is derived from an EMBL/GenBank/DDBJ whole genome shotgun (WGS) entry which is preliminary data.</text>
</comment>
<sequence length="201" mass="19874">MTGKTHIAVGAASALALTRVGFADPAPALACLAAGAVGGLLPDADVGSSEASRQLRRAWAFLAVVVAAAAVADGTLGLALLPQLALAIASLGMPQIAGVAILVAVCACGRASGHRGFSHSLLALGTTFAAMRLALPSVALSLTAGYASHIALDFLNKKPERLLWPLASGQRLGLLKSGGLADALLFVAGIGAVAVLLAGPR</sequence>
<evidence type="ECO:0000313" key="3">
    <source>
        <dbReference type="Proteomes" id="UP000469325"/>
    </source>
</evidence>
<name>A0A6N7XC25_9ACTN</name>
<reference evidence="2 3" key="1">
    <citation type="submission" date="2019-08" db="EMBL/GenBank/DDBJ databases">
        <title>In-depth cultivation of the pig gut microbiome towards novel bacterial diversity and tailored functional studies.</title>
        <authorList>
            <person name="Wylensek D."/>
            <person name="Hitch T.C.A."/>
            <person name="Clavel T."/>
        </authorList>
    </citation>
    <scope>NUCLEOTIDE SEQUENCE [LARGE SCALE GENOMIC DNA]</scope>
    <source>
        <strain evidence="2 3">CA-Schmier-601-WT-1</strain>
    </source>
</reference>
<keyword evidence="1" id="KW-0812">Transmembrane</keyword>
<evidence type="ECO:0008006" key="4">
    <source>
        <dbReference type="Google" id="ProtNLM"/>
    </source>
</evidence>
<evidence type="ECO:0000256" key="1">
    <source>
        <dbReference type="SAM" id="Phobius"/>
    </source>
</evidence>
<keyword evidence="1" id="KW-0472">Membrane</keyword>
<gene>
    <name evidence="2" type="ORF">FYJ68_07230</name>
</gene>
<proteinExistence type="predicted"/>
<protein>
    <recommendedName>
        <fullName evidence="4">Metal-dependent hydrolase</fullName>
    </recommendedName>
</protein>